<dbReference type="GO" id="GO:0003677">
    <property type="term" value="F:DNA binding"/>
    <property type="evidence" value="ECO:0007669"/>
    <property type="project" value="UniProtKB-KW"/>
</dbReference>
<evidence type="ECO:0000256" key="4">
    <source>
        <dbReference type="ARBA" id="ARBA00022695"/>
    </source>
</evidence>
<dbReference type="InterPro" id="IPR006172">
    <property type="entry name" value="DNA-dir_DNA_pol_B"/>
</dbReference>
<dbReference type="Gene3D" id="1.10.287.690">
    <property type="entry name" value="Helix hairpin bin"/>
    <property type="match status" value="1"/>
</dbReference>
<dbReference type="GO" id="GO:0000166">
    <property type="term" value="F:nucleotide binding"/>
    <property type="evidence" value="ECO:0007669"/>
    <property type="project" value="InterPro"/>
</dbReference>
<sequence length="1320" mass="151171">MATETISFRMLDYKEWNTDMFGDDDKSSASGSGASDIDESSAPPNKFKDNKEFSVQVFGKDDKGDSYCLFVREVYPFFFVKVGDDWKKSTKELFLDFLVDKVGSYYKDSILECKLIKKKNLYGFDAGKLHKFVYLRFKNIQTFKKVKSLYFTYTDGARAMNNVEFHGCETRIYESNIPPLLKFFHKQDLSPSGWVSVQRKYLRRLPKKMTTCDHEYQVSKRHITPLPDKTTLVPINICSFDIEASSSHGDFPLPVKNYKKLADNVIEYWDNKDINTTVEDRDEQETILGELIKDAFLGPKYDYIQKVFPKKELTESQLDQLIKCCIAKPMSEIKVKTGANDGQKKIYDFGFEEMENSAGGEEGEAGGDEGIRQSADYRKFKTYLKKQTKMVDLLNDSTFPREDKLNEMVKTFDSLFPELKGDKVTFIGSTFWRVGDKKPYLEHCAVLGDSNAIPGVEVQTTRTERDLLLAWKDVIHRENPDIIIGYNTFSFDYTFMFERAKELGILKEFLKLSRNRGEICGEHDYKTGEYTLNTQTLMVASGTHELRFIEMPGRINIDLYNYFRREYNLESYKLDYVSGYFIGDKFKKFVCDPTTNTTTIYTKNLTGINAGNFVTFEEKKNSAEMYNDGEKFQVIAVDYAAKTITIQGQPALNQEKKLKWCISKDDVSPQDIFRLTKTGDPADKAIVAKYCVQDCNLVHHLLNKMDVVTGYIEMATICSVPINFLIMRGQGIKLISFLSKIAGKEDTLIPDLDKRKGDEGYEGAIVLPPKCGIYLDEPIACVDYSSLYPSSMISENLSHDSKVWTKEYNLEGELVKEDGDHAYDNYPGYKYVDVTFDTYRYIPNERGKPKKTKVGYKICRFAQFPEGKKALLPAILEKLLAARKWTRKLEFFKTVKFADGKSISGLLSDDKTSIVDKDKVKHRIDPATIVSEEDTYDDFMKNIFDKRQLGYKVTANSMYGQTGAKTSDFYEPDVAAATTATGRMLLTYGKRVIEEIYSDNVCQTSQGPVRTNAEYVYGDTDSVFLKFNLKEMDGTTPIKGKRALELTIELGKQVGGLASKFLKPPHDWEYEKTFEPFCLLSKKRYVGMLYEDDPNECDLKSMGIVLKRRDNAPIVKDIYGGIIDILMNDRDVEKSIEFTKTMLMNLIGGKIPMSKLVITKSLRGYYANPKSIAHKVLADRMGLRDPGNKPGAGDRIPFVYIETKTKSKMQGDKIEHPKFIEQNKLKPDLGFYVTNQIMKPVQQVFALVLEKIPSFQKRLKTFKMKLAAIYAEVDDPEKLEEKEMKLRNKEVEDLIFGDVLREITNRRNKNGNIMKLFGLK</sequence>
<dbReference type="InterPro" id="IPR006134">
    <property type="entry name" value="DNA-dir_DNA_pol_B_multi_dom"/>
</dbReference>
<feature type="domain" description="DNA-directed DNA polymerase family B exonuclease" evidence="10">
    <location>
        <begin position="171"/>
        <end position="256"/>
    </location>
</feature>
<dbReference type="SMART" id="SM00486">
    <property type="entry name" value="POLBc"/>
    <property type="match status" value="1"/>
</dbReference>
<proteinExistence type="inferred from homology"/>
<dbReference type="EMBL" id="MN739254">
    <property type="protein sequence ID" value="QHS95602.1"/>
    <property type="molecule type" value="Genomic_DNA"/>
</dbReference>
<dbReference type="SUPFAM" id="SSF53098">
    <property type="entry name" value="Ribonuclease H-like"/>
    <property type="match status" value="1"/>
</dbReference>
<dbReference type="Pfam" id="PF00136">
    <property type="entry name" value="DNA_pol_B"/>
    <property type="match status" value="2"/>
</dbReference>
<dbReference type="InterPro" id="IPR042087">
    <property type="entry name" value="DNA_pol_B_thumb"/>
</dbReference>
<keyword evidence="5" id="KW-0239">DNA-directed DNA polymerase</keyword>
<evidence type="ECO:0000313" key="11">
    <source>
        <dbReference type="EMBL" id="QHS95602.1"/>
    </source>
</evidence>
<dbReference type="Gene3D" id="1.10.132.60">
    <property type="entry name" value="DNA polymerase family B, C-terminal domain"/>
    <property type="match status" value="1"/>
</dbReference>
<evidence type="ECO:0000259" key="10">
    <source>
        <dbReference type="Pfam" id="PF03104"/>
    </source>
</evidence>
<dbReference type="GO" id="GO:0006287">
    <property type="term" value="P:base-excision repair, gap-filling"/>
    <property type="evidence" value="ECO:0007669"/>
    <property type="project" value="TreeGrafter"/>
</dbReference>
<dbReference type="GO" id="GO:0045004">
    <property type="term" value="P:DNA replication proofreading"/>
    <property type="evidence" value="ECO:0007669"/>
    <property type="project" value="TreeGrafter"/>
</dbReference>
<evidence type="ECO:0000256" key="6">
    <source>
        <dbReference type="ARBA" id="ARBA00023125"/>
    </source>
</evidence>
<dbReference type="GO" id="GO:0008296">
    <property type="term" value="F:3'-5'-DNA exonuclease activity"/>
    <property type="evidence" value="ECO:0007669"/>
    <property type="project" value="TreeGrafter"/>
</dbReference>
<dbReference type="InterPro" id="IPR006133">
    <property type="entry name" value="DNA-dir_DNA_pol_B_exonuc"/>
</dbReference>
<feature type="domain" description="DNA-directed DNA polymerase family B multifunctional" evidence="9">
    <location>
        <begin position="720"/>
        <end position="888"/>
    </location>
</feature>
<dbReference type="Gene3D" id="3.30.420.10">
    <property type="entry name" value="Ribonuclease H-like superfamily/Ribonuclease H"/>
    <property type="match status" value="2"/>
</dbReference>
<evidence type="ECO:0000256" key="1">
    <source>
        <dbReference type="ARBA" id="ARBA00005755"/>
    </source>
</evidence>
<comment type="similarity">
    <text evidence="1">Belongs to the DNA polymerase type-B family.</text>
</comment>
<keyword evidence="6" id="KW-0238">DNA-binding</keyword>
<feature type="domain" description="DNA-directed DNA polymerase family B multifunctional" evidence="9">
    <location>
        <begin position="935"/>
        <end position="1246"/>
    </location>
</feature>
<organism evidence="11">
    <name type="scientific">viral metagenome</name>
    <dbReference type="NCBI Taxonomy" id="1070528"/>
    <lineage>
        <taxon>unclassified sequences</taxon>
        <taxon>metagenomes</taxon>
        <taxon>organismal metagenomes</taxon>
    </lineage>
</organism>
<dbReference type="PROSITE" id="PS00116">
    <property type="entry name" value="DNA_POLYMERASE_B"/>
    <property type="match status" value="1"/>
</dbReference>
<dbReference type="InterPro" id="IPR036397">
    <property type="entry name" value="RNaseH_sf"/>
</dbReference>
<dbReference type="InterPro" id="IPR017964">
    <property type="entry name" value="DNA-dir_DNA_pol_B_CS"/>
</dbReference>
<evidence type="ECO:0000256" key="2">
    <source>
        <dbReference type="ARBA" id="ARBA00012417"/>
    </source>
</evidence>
<dbReference type="Gene3D" id="3.30.342.10">
    <property type="entry name" value="DNA Polymerase, chain B, domain 1"/>
    <property type="match status" value="1"/>
</dbReference>
<dbReference type="PRINTS" id="PR00106">
    <property type="entry name" value="DNAPOLB"/>
</dbReference>
<dbReference type="InterPro" id="IPR012337">
    <property type="entry name" value="RNaseH-like_sf"/>
</dbReference>
<name>A0A6C0BU77_9ZZZZ</name>
<evidence type="ECO:0000256" key="7">
    <source>
        <dbReference type="ARBA" id="ARBA00049244"/>
    </source>
</evidence>
<dbReference type="EC" id="2.7.7.7" evidence="2"/>
<dbReference type="InterPro" id="IPR050240">
    <property type="entry name" value="DNA_pol_type-B"/>
</dbReference>
<reference evidence="11" key="1">
    <citation type="journal article" date="2020" name="Nature">
        <title>Giant virus diversity and host interactions through global metagenomics.</title>
        <authorList>
            <person name="Schulz F."/>
            <person name="Roux S."/>
            <person name="Paez-Espino D."/>
            <person name="Jungbluth S."/>
            <person name="Walsh D.A."/>
            <person name="Denef V.J."/>
            <person name="McMahon K.D."/>
            <person name="Konstantinidis K.T."/>
            <person name="Eloe-Fadrosh E.A."/>
            <person name="Kyrpides N.C."/>
            <person name="Woyke T."/>
        </authorList>
    </citation>
    <scope>NUCLEOTIDE SEQUENCE</scope>
    <source>
        <strain evidence="11">GVMAG-M-3300018868-6</strain>
    </source>
</reference>
<feature type="region of interest" description="Disordered" evidence="8">
    <location>
        <begin position="24"/>
        <end position="48"/>
    </location>
</feature>
<feature type="domain" description="DNA-directed DNA polymerase family B exonuclease" evidence="10">
    <location>
        <begin position="413"/>
        <end position="577"/>
    </location>
</feature>
<dbReference type="SUPFAM" id="SSF56672">
    <property type="entry name" value="DNA/RNA polymerases"/>
    <property type="match status" value="1"/>
</dbReference>
<dbReference type="Pfam" id="PF03104">
    <property type="entry name" value="DNA_pol_B_exo1"/>
    <property type="match status" value="2"/>
</dbReference>
<evidence type="ECO:0000256" key="5">
    <source>
        <dbReference type="ARBA" id="ARBA00022932"/>
    </source>
</evidence>
<evidence type="ECO:0000259" key="9">
    <source>
        <dbReference type="Pfam" id="PF00136"/>
    </source>
</evidence>
<evidence type="ECO:0000256" key="8">
    <source>
        <dbReference type="SAM" id="MobiDB-lite"/>
    </source>
</evidence>
<dbReference type="GO" id="GO:0006297">
    <property type="term" value="P:nucleotide-excision repair, DNA gap filling"/>
    <property type="evidence" value="ECO:0007669"/>
    <property type="project" value="TreeGrafter"/>
</dbReference>
<protein>
    <recommendedName>
        <fullName evidence="2">DNA-directed DNA polymerase</fullName>
        <ecNumber evidence="2">2.7.7.7</ecNumber>
    </recommendedName>
</protein>
<comment type="catalytic activity">
    <reaction evidence="7">
        <text>DNA(n) + a 2'-deoxyribonucleoside 5'-triphosphate = DNA(n+1) + diphosphate</text>
        <dbReference type="Rhea" id="RHEA:22508"/>
        <dbReference type="Rhea" id="RHEA-COMP:17339"/>
        <dbReference type="Rhea" id="RHEA-COMP:17340"/>
        <dbReference type="ChEBI" id="CHEBI:33019"/>
        <dbReference type="ChEBI" id="CHEBI:61560"/>
        <dbReference type="ChEBI" id="CHEBI:173112"/>
        <dbReference type="EC" id="2.7.7.7"/>
    </reaction>
</comment>
<dbReference type="GO" id="GO:0043625">
    <property type="term" value="C:delta DNA polymerase complex"/>
    <property type="evidence" value="ECO:0007669"/>
    <property type="project" value="TreeGrafter"/>
</dbReference>
<accession>A0A6C0BU77</accession>
<dbReference type="InterPro" id="IPR043502">
    <property type="entry name" value="DNA/RNA_pol_sf"/>
</dbReference>
<dbReference type="PANTHER" id="PTHR10322">
    <property type="entry name" value="DNA POLYMERASE CATALYTIC SUBUNIT"/>
    <property type="match status" value="1"/>
</dbReference>
<dbReference type="Gene3D" id="3.90.1600.10">
    <property type="entry name" value="Palm domain of DNA polymerase"/>
    <property type="match status" value="2"/>
</dbReference>
<keyword evidence="3" id="KW-0808">Transferase</keyword>
<dbReference type="InterPro" id="IPR023211">
    <property type="entry name" value="DNA_pol_palm_dom_sf"/>
</dbReference>
<dbReference type="PANTHER" id="PTHR10322:SF23">
    <property type="entry name" value="DNA POLYMERASE DELTA CATALYTIC SUBUNIT"/>
    <property type="match status" value="1"/>
</dbReference>
<dbReference type="GO" id="GO:0003887">
    <property type="term" value="F:DNA-directed DNA polymerase activity"/>
    <property type="evidence" value="ECO:0007669"/>
    <property type="project" value="UniProtKB-KW"/>
</dbReference>
<keyword evidence="4" id="KW-0548">Nucleotidyltransferase</keyword>
<evidence type="ECO:0000256" key="3">
    <source>
        <dbReference type="ARBA" id="ARBA00022679"/>
    </source>
</evidence>